<sequence>MLNPDFGEWTGGLIDFLWFPRRANFCIFVLSSFLADIVLILRCYFIWNQSLIVAIIPAIICIGCSVGGFITAGTADKLILSDNHSWLTLHAQGGNALFAAWVTAELAINVILTCMIAGKILIIHRQVRKILGNNVQSMHQSIGIIVIESGMMYPIALILMLSLPSTPKEYVSYSVIHIVGIAPTLIVVRVGLGIIVQDVQSGLKTMQAVEPSGNNLDSQ</sequence>
<feature type="transmembrane region" description="Helical" evidence="1">
    <location>
        <begin position="51"/>
        <end position="75"/>
    </location>
</feature>
<dbReference type="OrthoDB" id="3226582at2759"/>
<keyword evidence="1" id="KW-1133">Transmembrane helix</keyword>
<keyword evidence="3" id="KW-1185">Reference proteome</keyword>
<keyword evidence="1" id="KW-0812">Transmembrane</keyword>
<accession>A0A9P7UQT6</accession>
<feature type="transmembrane region" description="Helical" evidence="1">
    <location>
        <begin position="142"/>
        <end position="163"/>
    </location>
</feature>
<feature type="transmembrane region" description="Helical" evidence="1">
    <location>
        <begin position="95"/>
        <end position="122"/>
    </location>
</feature>
<protein>
    <submittedName>
        <fullName evidence="2">Uncharacterized protein</fullName>
    </submittedName>
</protein>
<dbReference type="GeneID" id="66078590"/>
<name>A0A9P7UQT6_9AGAR</name>
<feature type="transmembrane region" description="Helical" evidence="1">
    <location>
        <begin position="22"/>
        <end position="44"/>
    </location>
</feature>
<dbReference type="AlphaFoldDB" id="A0A9P7UQT6"/>
<dbReference type="EMBL" id="CM032186">
    <property type="protein sequence ID" value="KAG7090395.1"/>
    <property type="molecule type" value="Genomic_DNA"/>
</dbReference>
<gene>
    <name evidence="2" type="ORF">E1B28_009514</name>
</gene>
<proteinExistence type="predicted"/>
<evidence type="ECO:0000313" key="3">
    <source>
        <dbReference type="Proteomes" id="UP001049176"/>
    </source>
</evidence>
<comment type="caution">
    <text evidence="2">The sequence shown here is derived from an EMBL/GenBank/DDBJ whole genome shotgun (WGS) entry which is preliminary data.</text>
</comment>
<organism evidence="2 3">
    <name type="scientific">Marasmius oreades</name>
    <name type="common">fairy-ring Marasmius</name>
    <dbReference type="NCBI Taxonomy" id="181124"/>
    <lineage>
        <taxon>Eukaryota</taxon>
        <taxon>Fungi</taxon>
        <taxon>Dikarya</taxon>
        <taxon>Basidiomycota</taxon>
        <taxon>Agaricomycotina</taxon>
        <taxon>Agaricomycetes</taxon>
        <taxon>Agaricomycetidae</taxon>
        <taxon>Agaricales</taxon>
        <taxon>Marasmiineae</taxon>
        <taxon>Marasmiaceae</taxon>
        <taxon>Marasmius</taxon>
    </lineage>
</organism>
<dbReference type="Proteomes" id="UP001049176">
    <property type="component" value="Chromosome 6"/>
</dbReference>
<keyword evidence="1" id="KW-0472">Membrane</keyword>
<dbReference type="RefSeq" id="XP_043006865.1">
    <property type="nucleotide sequence ID" value="XM_043154410.1"/>
</dbReference>
<feature type="transmembrane region" description="Helical" evidence="1">
    <location>
        <begin position="175"/>
        <end position="196"/>
    </location>
</feature>
<evidence type="ECO:0000256" key="1">
    <source>
        <dbReference type="SAM" id="Phobius"/>
    </source>
</evidence>
<reference evidence="2" key="1">
    <citation type="journal article" date="2021" name="Genome Biol. Evol.">
        <title>The assembled and annotated genome of the fairy-ring fungus Marasmius oreades.</title>
        <authorList>
            <person name="Hiltunen M."/>
            <person name="Ament-Velasquez S.L."/>
            <person name="Johannesson H."/>
        </authorList>
    </citation>
    <scope>NUCLEOTIDE SEQUENCE</scope>
    <source>
        <strain evidence="2">03SP1</strain>
    </source>
</reference>
<dbReference type="KEGG" id="more:E1B28_009514"/>
<evidence type="ECO:0000313" key="2">
    <source>
        <dbReference type="EMBL" id="KAG7090395.1"/>
    </source>
</evidence>